<feature type="region of interest" description="Disordered" evidence="1">
    <location>
        <begin position="1"/>
        <end position="46"/>
    </location>
</feature>
<dbReference type="PANTHER" id="PTHR34371:SF2">
    <property type="entry name" value="DUF688 FAMILY PROTEIN"/>
    <property type="match status" value="1"/>
</dbReference>
<comment type="caution">
    <text evidence="2">The sequence shown here is derived from an EMBL/GenBank/DDBJ whole genome shotgun (WGS) entry which is preliminary data.</text>
</comment>
<sequence length="171" mass="19322">MSMRVMGSSEKEEMRSKGRLPRLSVNKSPEKERSGSLTPPLETSASVPFRWEQEPGKPIHCTALIPFSDPKDFLPKCLHLPTPPARILIPSPNAINLKRNTNKGRWFGSFKKKKAFIRNTNFNLKRAASFSSTSHPYIYKPPVWTTICEGLKQVVPWKNKKLKDAGSAHPL</sequence>
<dbReference type="PANTHER" id="PTHR34371">
    <property type="entry name" value="OS01G0551000 PROTEIN"/>
    <property type="match status" value="1"/>
</dbReference>
<dbReference type="InterPro" id="IPR007789">
    <property type="entry name" value="DUF688"/>
</dbReference>
<feature type="compositionally biased region" description="Polar residues" evidence="1">
    <location>
        <begin position="35"/>
        <end position="46"/>
    </location>
</feature>
<dbReference type="EMBL" id="JASCZI010181726">
    <property type="protein sequence ID" value="MED6185543.1"/>
    <property type="molecule type" value="Genomic_DNA"/>
</dbReference>
<protein>
    <submittedName>
        <fullName evidence="2">Uncharacterized protein</fullName>
    </submittedName>
</protein>
<evidence type="ECO:0000256" key="1">
    <source>
        <dbReference type="SAM" id="MobiDB-lite"/>
    </source>
</evidence>
<evidence type="ECO:0000313" key="3">
    <source>
        <dbReference type="Proteomes" id="UP001341840"/>
    </source>
</evidence>
<reference evidence="2 3" key="1">
    <citation type="journal article" date="2023" name="Plants (Basel)">
        <title>Bridging the Gap: Combining Genomics and Transcriptomics Approaches to Understand Stylosanthes scabra, an Orphan Legume from the Brazilian Caatinga.</title>
        <authorList>
            <person name="Ferreira-Neto J.R.C."/>
            <person name="da Silva M.D."/>
            <person name="Binneck E."/>
            <person name="de Melo N.F."/>
            <person name="da Silva R.H."/>
            <person name="de Melo A.L.T.M."/>
            <person name="Pandolfi V."/>
            <person name="Bustamante F.O."/>
            <person name="Brasileiro-Vidal A.C."/>
            <person name="Benko-Iseppon A.M."/>
        </authorList>
    </citation>
    <scope>NUCLEOTIDE SEQUENCE [LARGE SCALE GENOMIC DNA]</scope>
    <source>
        <tissue evidence="2">Leaves</tissue>
    </source>
</reference>
<name>A0ABU6WMM5_9FABA</name>
<gene>
    <name evidence="2" type="ORF">PIB30_058099</name>
</gene>
<accession>A0ABU6WMM5</accession>
<evidence type="ECO:0000313" key="2">
    <source>
        <dbReference type="EMBL" id="MED6185543.1"/>
    </source>
</evidence>
<dbReference type="Pfam" id="PF05097">
    <property type="entry name" value="DUF688"/>
    <property type="match status" value="1"/>
</dbReference>
<proteinExistence type="predicted"/>
<dbReference type="Proteomes" id="UP001341840">
    <property type="component" value="Unassembled WGS sequence"/>
</dbReference>
<keyword evidence="3" id="KW-1185">Reference proteome</keyword>
<organism evidence="2 3">
    <name type="scientific">Stylosanthes scabra</name>
    <dbReference type="NCBI Taxonomy" id="79078"/>
    <lineage>
        <taxon>Eukaryota</taxon>
        <taxon>Viridiplantae</taxon>
        <taxon>Streptophyta</taxon>
        <taxon>Embryophyta</taxon>
        <taxon>Tracheophyta</taxon>
        <taxon>Spermatophyta</taxon>
        <taxon>Magnoliopsida</taxon>
        <taxon>eudicotyledons</taxon>
        <taxon>Gunneridae</taxon>
        <taxon>Pentapetalae</taxon>
        <taxon>rosids</taxon>
        <taxon>fabids</taxon>
        <taxon>Fabales</taxon>
        <taxon>Fabaceae</taxon>
        <taxon>Papilionoideae</taxon>
        <taxon>50 kb inversion clade</taxon>
        <taxon>dalbergioids sensu lato</taxon>
        <taxon>Dalbergieae</taxon>
        <taxon>Pterocarpus clade</taxon>
        <taxon>Stylosanthes</taxon>
    </lineage>
</organism>